<dbReference type="Pfam" id="PF12307">
    <property type="entry name" value="DUF3631"/>
    <property type="match status" value="1"/>
</dbReference>
<keyword evidence="3" id="KW-1185">Reference proteome</keyword>
<comment type="caution">
    <text evidence="2">The sequence shown here is derived from an EMBL/GenBank/DDBJ whole genome shotgun (WGS) entry which is preliminary data.</text>
</comment>
<evidence type="ECO:0000313" key="3">
    <source>
        <dbReference type="Proteomes" id="UP000322699"/>
    </source>
</evidence>
<dbReference type="SUPFAM" id="SSF52540">
    <property type="entry name" value="P-loop containing nucleoside triphosphate hydrolases"/>
    <property type="match status" value="1"/>
</dbReference>
<evidence type="ECO:0000313" key="2">
    <source>
        <dbReference type="EMBL" id="KAA1258620.1"/>
    </source>
</evidence>
<feature type="domain" description="DUF3631" evidence="1">
    <location>
        <begin position="394"/>
        <end position="527"/>
    </location>
</feature>
<dbReference type="RefSeq" id="WP_068257849.1">
    <property type="nucleotide sequence ID" value="NZ_LWSK01000001.1"/>
</dbReference>
<dbReference type="OrthoDB" id="163690at2"/>
<reference evidence="2 3" key="1">
    <citation type="submission" date="2019-08" db="EMBL/GenBank/DDBJ databases">
        <title>Deep-cultivation of Planctomycetes and their phenomic and genomic characterization uncovers novel biology.</title>
        <authorList>
            <person name="Wiegand S."/>
            <person name="Jogler M."/>
            <person name="Boedeker C."/>
            <person name="Pinto D."/>
            <person name="Vollmers J."/>
            <person name="Rivas-Marin E."/>
            <person name="Kohn T."/>
            <person name="Peeters S.H."/>
            <person name="Heuer A."/>
            <person name="Rast P."/>
            <person name="Oberbeckmann S."/>
            <person name="Bunk B."/>
            <person name="Jeske O."/>
            <person name="Meyerdierks A."/>
            <person name="Storesund J.E."/>
            <person name="Kallscheuer N."/>
            <person name="Luecker S."/>
            <person name="Lage O.M."/>
            <person name="Pohl T."/>
            <person name="Merkel B.J."/>
            <person name="Hornburger P."/>
            <person name="Mueller R.-W."/>
            <person name="Bruemmer F."/>
            <person name="Labrenz M."/>
            <person name="Spormann A.M."/>
            <person name="Op Den Camp H."/>
            <person name="Overmann J."/>
            <person name="Amann R."/>
            <person name="Jetten M.S.M."/>
            <person name="Mascher T."/>
            <person name="Medema M.H."/>
            <person name="Devos D.P."/>
            <person name="Kaster A.-K."/>
            <person name="Ovreas L."/>
            <person name="Rohde M."/>
            <person name="Galperin M.Y."/>
            <person name="Jogler C."/>
        </authorList>
    </citation>
    <scope>NUCLEOTIDE SEQUENCE [LARGE SCALE GENOMIC DNA]</scope>
    <source>
        <strain evidence="2 3">LF1</strain>
    </source>
</reference>
<dbReference type="InterPro" id="IPR027417">
    <property type="entry name" value="P-loop_NTPase"/>
</dbReference>
<protein>
    <recommendedName>
        <fullName evidence="1">DUF3631 domain-containing protein</fullName>
    </recommendedName>
</protein>
<dbReference type="Proteomes" id="UP000322699">
    <property type="component" value="Unassembled WGS sequence"/>
</dbReference>
<dbReference type="InterPro" id="IPR022081">
    <property type="entry name" value="DUF3631"/>
</dbReference>
<name>A0A5B1CGB1_9BACT</name>
<evidence type="ECO:0000259" key="1">
    <source>
        <dbReference type="Pfam" id="PF12307"/>
    </source>
</evidence>
<gene>
    <name evidence="2" type="ORF">LF1_11420</name>
</gene>
<dbReference type="AlphaFoldDB" id="A0A5B1CGB1"/>
<proteinExistence type="predicted"/>
<accession>A0A5B1CGB1</accession>
<organism evidence="2 3">
    <name type="scientific">Rubripirellula obstinata</name>
    <dbReference type="NCBI Taxonomy" id="406547"/>
    <lineage>
        <taxon>Bacteria</taxon>
        <taxon>Pseudomonadati</taxon>
        <taxon>Planctomycetota</taxon>
        <taxon>Planctomycetia</taxon>
        <taxon>Pirellulales</taxon>
        <taxon>Pirellulaceae</taxon>
        <taxon>Rubripirellula</taxon>
    </lineage>
</organism>
<dbReference type="EMBL" id="VRLW01000001">
    <property type="protein sequence ID" value="KAA1258620.1"/>
    <property type="molecule type" value="Genomic_DNA"/>
</dbReference>
<sequence>MDEAKEMQTPIEPLSLAVERSGRGDTVTVIARLADDELHRDKLDLNRADARSKFARAINKLVPRFTPVEVDSQLLKLLADLERTRERENSDEPKAEHGEELDAMEMTRPELIIRRDYSAIVVPRLMKTRNGPDGIWTLYAKSNAKRSASELEPSIIVGEQVLHVSPMPYPPTVSDASELCRWSQASREAWTSGKVAPTTDEAITAVMERLDRFIELPTDPADGEAGSIGHAATLSLWVLLSYCYPVFPAVPYLYLAGPAGSGKTRTMDLIGRMVFRPMFSSNTTAANVFRSLHARGGTLLLDEAERLKDDRSPDVGEITSILLSGYRRGGRANRLEPSGDTFRSVSFDVFAPKLLACIRGLPPALSSRCITVRLSRASTGSPRAGRSLDESPADDQAVRDLLHCWMLEHAAKLIDTPPPASTLANRDAERWEPLFRIASLSSDPSLLDFVIGHAARQIETDHEDSTPEADPALLAALHQLVATTPRITPGDVLETAKDIDPDAFEDGWNARRVSVVLRRYGLRTSRSHGKRLYRMNASDVAVVAKRYGYEIDEAETGVPQTPVPQTEEAF</sequence>